<feature type="non-terminal residue" evidence="2">
    <location>
        <position position="1"/>
    </location>
</feature>
<evidence type="ECO:0000313" key="2">
    <source>
        <dbReference type="EMBL" id="RDX76846.1"/>
    </source>
</evidence>
<evidence type="ECO:0000256" key="1">
    <source>
        <dbReference type="SAM" id="MobiDB-lite"/>
    </source>
</evidence>
<accession>A0A371FF02</accession>
<evidence type="ECO:0000313" key="3">
    <source>
        <dbReference type="Proteomes" id="UP000257109"/>
    </source>
</evidence>
<gene>
    <name evidence="2" type="ORF">CR513_43143</name>
</gene>
<dbReference type="EMBL" id="QJKJ01009369">
    <property type="protein sequence ID" value="RDX76846.1"/>
    <property type="molecule type" value="Genomic_DNA"/>
</dbReference>
<keyword evidence="3" id="KW-1185">Reference proteome</keyword>
<protein>
    <submittedName>
        <fullName evidence="2">Uncharacterized protein</fullName>
    </submittedName>
</protein>
<feature type="region of interest" description="Disordered" evidence="1">
    <location>
        <begin position="1"/>
        <end position="39"/>
    </location>
</feature>
<reference evidence="2" key="1">
    <citation type="submission" date="2018-05" db="EMBL/GenBank/DDBJ databases">
        <title>Draft genome of Mucuna pruriens seed.</title>
        <authorList>
            <person name="Nnadi N.E."/>
            <person name="Vos R."/>
            <person name="Hasami M.H."/>
            <person name="Devisetty U.K."/>
            <person name="Aguiy J.C."/>
        </authorList>
    </citation>
    <scope>NUCLEOTIDE SEQUENCE [LARGE SCALE GENOMIC DNA]</scope>
    <source>
        <strain evidence="2">JCA_2017</strain>
    </source>
</reference>
<dbReference type="AlphaFoldDB" id="A0A371FF02"/>
<dbReference type="Proteomes" id="UP000257109">
    <property type="component" value="Unassembled WGS sequence"/>
</dbReference>
<feature type="compositionally biased region" description="Basic and acidic residues" evidence="1">
    <location>
        <begin position="1"/>
        <end position="27"/>
    </location>
</feature>
<organism evidence="2 3">
    <name type="scientific">Mucuna pruriens</name>
    <name type="common">Velvet bean</name>
    <name type="synonym">Dolichos pruriens</name>
    <dbReference type="NCBI Taxonomy" id="157652"/>
    <lineage>
        <taxon>Eukaryota</taxon>
        <taxon>Viridiplantae</taxon>
        <taxon>Streptophyta</taxon>
        <taxon>Embryophyta</taxon>
        <taxon>Tracheophyta</taxon>
        <taxon>Spermatophyta</taxon>
        <taxon>Magnoliopsida</taxon>
        <taxon>eudicotyledons</taxon>
        <taxon>Gunneridae</taxon>
        <taxon>Pentapetalae</taxon>
        <taxon>rosids</taxon>
        <taxon>fabids</taxon>
        <taxon>Fabales</taxon>
        <taxon>Fabaceae</taxon>
        <taxon>Papilionoideae</taxon>
        <taxon>50 kb inversion clade</taxon>
        <taxon>NPAAA clade</taxon>
        <taxon>indigoferoid/millettioid clade</taxon>
        <taxon>Phaseoleae</taxon>
        <taxon>Mucuna</taxon>
    </lineage>
</organism>
<proteinExistence type="predicted"/>
<dbReference type="OrthoDB" id="1752047at2759"/>
<sequence>ERSDEQARLTEEAMKRQKEAEKHHENELNTEGCPDPHPPRVTWGLLFSEQIDGTPIPSQFKELVIDSFDDSQDPRVHL</sequence>
<name>A0A371FF02_MUCPR</name>
<comment type="caution">
    <text evidence="2">The sequence shown here is derived from an EMBL/GenBank/DDBJ whole genome shotgun (WGS) entry which is preliminary data.</text>
</comment>